<reference evidence="1" key="1">
    <citation type="submission" date="2022-03" db="EMBL/GenBank/DDBJ databases">
        <authorList>
            <person name="Sayadi A."/>
        </authorList>
    </citation>
    <scope>NUCLEOTIDE SEQUENCE</scope>
</reference>
<dbReference type="Proteomes" id="UP001152888">
    <property type="component" value="Unassembled WGS sequence"/>
</dbReference>
<gene>
    <name evidence="1" type="ORF">ACAOBT_LOCUS13828</name>
</gene>
<name>A0A9P0KTI4_ACAOB</name>
<dbReference type="OrthoDB" id="10009520at2759"/>
<protein>
    <submittedName>
        <fullName evidence="1">Uncharacterized protein</fullName>
    </submittedName>
</protein>
<sequence>MSRCPARYSHVWNWWCLQVFSSNPRLVPLLLSRWYWFLQ</sequence>
<keyword evidence="2" id="KW-1185">Reference proteome</keyword>
<accession>A0A9P0KTI4</accession>
<evidence type="ECO:0000313" key="2">
    <source>
        <dbReference type="Proteomes" id="UP001152888"/>
    </source>
</evidence>
<comment type="caution">
    <text evidence="1">The sequence shown here is derived from an EMBL/GenBank/DDBJ whole genome shotgun (WGS) entry which is preliminary data.</text>
</comment>
<organism evidence="1 2">
    <name type="scientific">Acanthoscelides obtectus</name>
    <name type="common">Bean weevil</name>
    <name type="synonym">Bruchus obtectus</name>
    <dbReference type="NCBI Taxonomy" id="200917"/>
    <lineage>
        <taxon>Eukaryota</taxon>
        <taxon>Metazoa</taxon>
        <taxon>Ecdysozoa</taxon>
        <taxon>Arthropoda</taxon>
        <taxon>Hexapoda</taxon>
        <taxon>Insecta</taxon>
        <taxon>Pterygota</taxon>
        <taxon>Neoptera</taxon>
        <taxon>Endopterygota</taxon>
        <taxon>Coleoptera</taxon>
        <taxon>Polyphaga</taxon>
        <taxon>Cucujiformia</taxon>
        <taxon>Chrysomeloidea</taxon>
        <taxon>Chrysomelidae</taxon>
        <taxon>Bruchinae</taxon>
        <taxon>Bruchini</taxon>
        <taxon>Acanthoscelides</taxon>
    </lineage>
</organism>
<dbReference type="AlphaFoldDB" id="A0A9P0KTI4"/>
<evidence type="ECO:0000313" key="1">
    <source>
        <dbReference type="EMBL" id="CAH1980153.1"/>
    </source>
</evidence>
<proteinExistence type="predicted"/>
<dbReference type="EMBL" id="CAKOFQ010006890">
    <property type="protein sequence ID" value="CAH1980153.1"/>
    <property type="molecule type" value="Genomic_DNA"/>
</dbReference>